<gene>
    <name evidence="2" type="ORF">S12H4_10390</name>
</gene>
<dbReference type="AlphaFoldDB" id="X1Q3F7"/>
<evidence type="ECO:0000313" key="2">
    <source>
        <dbReference type="EMBL" id="GAI63037.1"/>
    </source>
</evidence>
<evidence type="ECO:0000256" key="1">
    <source>
        <dbReference type="SAM" id="MobiDB-lite"/>
    </source>
</evidence>
<sequence>MWTVWPTFPLNGGTKQAPGKVSSRSQFFYNTAGKDINREKLSPWPANNDQGSK</sequence>
<dbReference type="EMBL" id="BARW01004432">
    <property type="protein sequence ID" value="GAI63037.1"/>
    <property type="molecule type" value="Genomic_DNA"/>
</dbReference>
<protein>
    <submittedName>
        <fullName evidence="2">Uncharacterized protein</fullName>
    </submittedName>
</protein>
<proteinExistence type="predicted"/>
<organism evidence="2">
    <name type="scientific">marine sediment metagenome</name>
    <dbReference type="NCBI Taxonomy" id="412755"/>
    <lineage>
        <taxon>unclassified sequences</taxon>
        <taxon>metagenomes</taxon>
        <taxon>ecological metagenomes</taxon>
    </lineage>
</organism>
<feature type="region of interest" description="Disordered" evidence="1">
    <location>
        <begin position="1"/>
        <end position="21"/>
    </location>
</feature>
<name>X1Q3F7_9ZZZZ</name>
<accession>X1Q3F7</accession>
<reference evidence="2" key="1">
    <citation type="journal article" date="2014" name="Front. Microbiol.">
        <title>High frequency of phylogenetically diverse reductive dehalogenase-homologous genes in deep subseafloor sedimentary metagenomes.</title>
        <authorList>
            <person name="Kawai M."/>
            <person name="Futagami T."/>
            <person name="Toyoda A."/>
            <person name="Takaki Y."/>
            <person name="Nishi S."/>
            <person name="Hori S."/>
            <person name="Arai W."/>
            <person name="Tsubouchi T."/>
            <person name="Morono Y."/>
            <person name="Uchiyama I."/>
            <person name="Ito T."/>
            <person name="Fujiyama A."/>
            <person name="Inagaki F."/>
            <person name="Takami H."/>
        </authorList>
    </citation>
    <scope>NUCLEOTIDE SEQUENCE</scope>
    <source>
        <strain evidence="2">Expedition CK06-06</strain>
    </source>
</reference>
<comment type="caution">
    <text evidence="2">The sequence shown here is derived from an EMBL/GenBank/DDBJ whole genome shotgun (WGS) entry which is preliminary data.</text>
</comment>